<organism evidence="1 2">
    <name type="scientific">Immersiella caudata</name>
    <dbReference type="NCBI Taxonomy" id="314043"/>
    <lineage>
        <taxon>Eukaryota</taxon>
        <taxon>Fungi</taxon>
        <taxon>Dikarya</taxon>
        <taxon>Ascomycota</taxon>
        <taxon>Pezizomycotina</taxon>
        <taxon>Sordariomycetes</taxon>
        <taxon>Sordariomycetidae</taxon>
        <taxon>Sordariales</taxon>
        <taxon>Lasiosphaeriaceae</taxon>
        <taxon>Immersiella</taxon>
    </lineage>
</organism>
<comment type="caution">
    <text evidence="1">The sequence shown here is derived from an EMBL/GenBank/DDBJ whole genome shotgun (WGS) entry which is preliminary data.</text>
</comment>
<dbReference type="Proteomes" id="UP001175000">
    <property type="component" value="Unassembled WGS sequence"/>
</dbReference>
<reference evidence="1" key="1">
    <citation type="submission" date="2023-06" db="EMBL/GenBank/DDBJ databases">
        <title>Genome-scale phylogeny and comparative genomics of the fungal order Sordariales.</title>
        <authorList>
            <consortium name="Lawrence Berkeley National Laboratory"/>
            <person name="Hensen N."/>
            <person name="Bonometti L."/>
            <person name="Westerberg I."/>
            <person name="Brannstrom I.O."/>
            <person name="Guillou S."/>
            <person name="Cros-Aarteil S."/>
            <person name="Calhoun S."/>
            <person name="Haridas S."/>
            <person name="Kuo A."/>
            <person name="Mondo S."/>
            <person name="Pangilinan J."/>
            <person name="Riley R."/>
            <person name="Labutti K."/>
            <person name="Andreopoulos B."/>
            <person name="Lipzen A."/>
            <person name="Chen C."/>
            <person name="Yanf M."/>
            <person name="Daum C."/>
            <person name="Ng V."/>
            <person name="Clum A."/>
            <person name="Steindorff A."/>
            <person name="Ohm R."/>
            <person name="Martin F."/>
            <person name="Silar P."/>
            <person name="Natvig D."/>
            <person name="Lalanne C."/>
            <person name="Gautier V."/>
            <person name="Ament-Velasquez S.L."/>
            <person name="Kruys A."/>
            <person name="Hutchinson M.I."/>
            <person name="Powell A.J."/>
            <person name="Barry K."/>
            <person name="Miller A.N."/>
            <person name="Grigoriev I.V."/>
            <person name="Debuchy R."/>
            <person name="Gladieux P."/>
            <person name="Thoren M.H."/>
            <person name="Johannesson H."/>
        </authorList>
    </citation>
    <scope>NUCLEOTIDE SEQUENCE</scope>
    <source>
        <strain evidence="1">CBS 606.72</strain>
    </source>
</reference>
<proteinExistence type="predicted"/>
<evidence type="ECO:0000313" key="1">
    <source>
        <dbReference type="EMBL" id="KAK0631387.1"/>
    </source>
</evidence>
<name>A0AA40CAQ1_9PEZI</name>
<gene>
    <name evidence="1" type="ORF">B0T14DRAFT_2538</name>
</gene>
<keyword evidence="2" id="KW-1185">Reference proteome</keyword>
<sequence>MLHLSSKMCGPGSGVVEAGNGSGLQAGSPAAEPWAAKFWKLGAWSTTPCLPVNPAMFGPTTSTSFVRAFHRLRPPLVHKVLMRLCSPTNWVLLRTSQAGTDVIFLGIPRGPPRRRHRYPRSFVFNLPITIFKRSKRPRESWQPLAGHDHGRGGPFAQLVCSLFQLACLRSWSPTGIGTPGAPCVRRKSQSLLPRRVRPDPPPSPAGWPSRRILVLDCASVLVFAPWSGRLVHP</sequence>
<accession>A0AA40CAQ1</accession>
<evidence type="ECO:0000313" key="2">
    <source>
        <dbReference type="Proteomes" id="UP001175000"/>
    </source>
</evidence>
<dbReference type="AlphaFoldDB" id="A0AA40CAQ1"/>
<dbReference type="EMBL" id="JAULSU010000001">
    <property type="protein sequence ID" value="KAK0631387.1"/>
    <property type="molecule type" value="Genomic_DNA"/>
</dbReference>
<protein>
    <submittedName>
        <fullName evidence="1">Uncharacterized protein</fullName>
    </submittedName>
</protein>